<keyword evidence="7" id="KW-1185">Reference proteome</keyword>
<dbReference type="PANTHER" id="PTHR35903:SF1">
    <property type="entry name" value="FLAGELLIN B1"/>
    <property type="match status" value="1"/>
</dbReference>
<keyword evidence="3 4" id="KW-0974">Archaeal flagellum</keyword>
<keyword evidence="6" id="KW-0969">Cilium</keyword>
<name>A0A3N6MR79_9EURY</name>
<feature type="transmembrane region" description="Helical" evidence="5">
    <location>
        <begin position="12"/>
        <end position="35"/>
    </location>
</feature>
<comment type="caution">
    <text evidence="6">The sequence shown here is derived from an EMBL/GenBank/DDBJ whole genome shotgun (WGS) entry which is preliminary data.</text>
</comment>
<evidence type="ECO:0000256" key="3">
    <source>
        <dbReference type="ARBA" id="ARBA00022440"/>
    </source>
</evidence>
<dbReference type="NCBIfam" id="TIGR02537">
    <property type="entry name" value="arch_flag_Nterm"/>
    <property type="match status" value="1"/>
</dbReference>
<dbReference type="Proteomes" id="UP000273828">
    <property type="component" value="Unassembled WGS sequence"/>
</dbReference>
<evidence type="ECO:0000256" key="2">
    <source>
        <dbReference type="ARBA" id="ARBA00010256"/>
    </source>
</evidence>
<gene>
    <name evidence="6" type="ORF">EA462_16595</name>
</gene>
<keyword evidence="5" id="KW-0472">Membrane</keyword>
<keyword evidence="5" id="KW-0812">Transmembrane</keyword>
<accession>A0A3N6MR79</accession>
<keyword evidence="6" id="KW-0282">Flagellum</keyword>
<keyword evidence="6" id="KW-0966">Cell projection</keyword>
<proteinExistence type="inferred from homology"/>
<dbReference type="Pfam" id="PF01917">
    <property type="entry name" value="Flagellin_arch-type"/>
    <property type="match status" value="1"/>
</dbReference>
<dbReference type="GO" id="GO:0005198">
    <property type="term" value="F:structural molecule activity"/>
    <property type="evidence" value="ECO:0007669"/>
    <property type="project" value="InterPro"/>
</dbReference>
<dbReference type="PANTHER" id="PTHR35903">
    <property type="entry name" value="FLAGELLIN B1"/>
    <property type="match status" value="1"/>
</dbReference>
<dbReference type="InterPro" id="IPR013373">
    <property type="entry name" value="Flagellin/pilin_N_arc"/>
</dbReference>
<evidence type="ECO:0000256" key="4">
    <source>
        <dbReference type="RuleBase" id="RU361282"/>
    </source>
</evidence>
<evidence type="ECO:0000256" key="1">
    <source>
        <dbReference type="ARBA" id="ARBA00004618"/>
    </source>
</evidence>
<reference evidence="6 7" key="1">
    <citation type="submission" date="2018-10" db="EMBL/GenBank/DDBJ databases">
        <title>Natrarchaeobius chitinivorans gen. nov., sp. nov., and Natrarchaeobius haloalkaliphilus sp. nov., alkaliphilic, chitin-utilizing haloarchaea from hypersaline alkaline lakes.</title>
        <authorList>
            <person name="Sorokin D.Y."/>
            <person name="Elcheninov A.G."/>
            <person name="Kostrikina N.A."/>
            <person name="Bale N.J."/>
            <person name="Sinninghe Damste J.S."/>
            <person name="Khijniak T.V."/>
            <person name="Kublanov I.V."/>
            <person name="Toshchakov S.V."/>
        </authorList>
    </citation>
    <scope>NUCLEOTIDE SEQUENCE [LARGE SCALE GENOMIC DNA]</scope>
    <source>
        <strain evidence="6 7">AArcht-Sl</strain>
    </source>
</reference>
<dbReference type="AlphaFoldDB" id="A0A3N6MR79"/>
<evidence type="ECO:0000256" key="5">
    <source>
        <dbReference type="SAM" id="Phobius"/>
    </source>
</evidence>
<protein>
    <recommendedName>
        <fullName evidence="4">Flagellin</fullName>
    </recommendedName>
</protein>
<keyword evidence="5" id="KW-1133">Transmembrane helix</keyword>
<dbReference type="GO" id="GO:0097588">
    <property type="term" value="P:archaeal or bacterial-type flagellum-dependent cell motility"/>
    <property type="evidence" value="ECO:0007669"/>
    <property type="project" value="InterPro"/>
</dbReference>
<dbReference type="OrthoDB" id="102632at2157"/>
<sequence>MFVDESTDRGQVGIGTLIVFIAMVLVAAIAAGVLINTAGFLQTQAEATGEESTDLVSERIDVVSEVGIVEDSEDPSNLSSINLTVTGAAGASDIDLNQTIIQAVGPNGQANLVLNESVDDGDPANATELNETFAVINESNQYVDSDSAVLGDENNEFTIILNPEATPFGDSDDPAVTFGQGDESSLAIVSPSGATTEVELRAPDLFTDEGEAVRL</sequence>
<dbReference type="EMBL" id="REFY01000007">
    <property type="protein sequence ID" value="RQG86753.1"/>
    <property type="molecule type" value="Genomic_DNA"/>
</dbReference>
<dbReference type="RefSeq" id="WP_124179647.1">
    <property type="nucleotide sequence ID" value="NZ_REFY01000007.1"/>
</dbReference>
<comment type="subcellular location">
    <subcellularLocation>
        <location evidence="1 4">Archaeal flagellum</location>
    </subcellularLocation>
</comment>
<comment type="function">
    <text evidence="4">Flagellin is the subunit protein which polymerizes to form the filaments of archaeal flagella.</text>
</comment>
<organism evidence="6 7">
    <name type="scientific">Natrarchaeobius halalkaliphilus</name>
    <dbReference type="NCBI Taxonomy" id="1679091"/>
    <lineage>
        <taxon>Archaea</taxon>
        <taxon>Methanobacteriati</taxon>
        <taxon>Methanobacteriota</taxon>
        <taxon>Stenosarchaea group</taxon>
        <taxon>Halobacteria</taxon>
        <taxon>Halobacteriales</taxon>
        <taxon>Natrialbaceae</taxon>
        <taxon>Natrarchaeobius</taxon>
    </lineage>
</organism>
<dbReference type="GO" id="GO:0097589">
    <property type="term" value="C:archaeal-type flagellum"/>
    <property type="evidence" value="ECO:0007669"/>
    <property type="project" value="UniProtKB-SubCell"/>
</dbReference>
<evidence type="ECO:0000313" key="6">
    <source>
        <dbReference type="EMBL" id="RQG86753.1"/>
    </source>
</evidence>
<evidence type="ECO:0000313" key="7">
    <source>
        <dbReference type="Proteomes" id="UP000273828"/>
    </source>
</evidence>
<comment type="similarity">
    <text evidence="2 4">Belongs to the archaeal flagellin family.</text>
</comment>
<dbReference type="InterPro" id="IPR002774">
    <property type="entry name" value="Flagellin_arc-type"/>
</dbReference>